<keyword evidence="2" id="KW-1185">Reference proteome</keyword>
<proteinExistence type="predicted"/>
<accession>A0AAE3YUN3</accession>
<evidence type="ECO:0000313" key="1">
    <source>
        <dbReference type="EMBL" id="MDR7278957.1"/>
    </source>
</evidence>
<evidence type="ECO:0000313" key="2">
    <source>
        <dbReference type="Proteomes" id="UP001183643"/>
    </source>
</evidence>
<dbReference type="RefSeq" id="WP_310372191.1">
    <property type="nucleotide sequence ID" value="NZ_JAVDYB010000001.1"/>
</dbReference>
<sequence length="123" mass="13729">MADQTRHRHGFLTPNAPLTDNVALLEWAEQSRKLLHMGSLELGITAAELDAKLRKVNPHLLVAGLDARYRARQISKPVAQAAEALTVASRYIITATNRFEAVFMPELEQAGYKPRADEFTFKA</sequence>
<gene>
    <name evidence="1" type="ORF">J2S41_005735</name>
</gene>
<name>A0AAE3YUN3_9ACTN</name>
<comment type="caution">
    <text evidence="1">The sequence shown here is derived from an EMBL/GenBank/DDBJ whole genome shotgun (WGS) entry which is preliminary data.</text>
</comment>
<dbReference type="AlphaFoldDB" id="A0AAE3YUN3"/>
<dbReference type="EMBL" id="JAVDYB010000001">
    <property type="protein sequence ID" value="MDR7278957.1"/>
    <property type="molecule type" value="Genomic_DNA"/>
</dbReference>
<protein>
    <submittedName>
        <fullName evidence="1">Uncharacterized protein</fullName>
    </submittedName>
</protein>
<reference evidence="1" key="1">
    <citation type="submission" date="2023-07" db="EMBL/GenBank/DDBJ databases">
        <title>Sequencing the genomes of 1000 actinobacteria strains.</title>
        <authorList>
            <person name="Klenk H.-P."/>
        </authorList>
    </citation>
    <scope>NUCLEOTIDE SEQUENCE</scope>
    <source>
        <strain evidence="1">DSM 44707</strain>
    </source>
</reference>
<organism evidence="1 2">
    <name type="scientific">Catenuloplanes atrovinosus</name>
    <dbReference type="NCBI Taxonomy" id="137266"/>
    <lineage>
        <taxon>Bacteria</taxon>
        <taxon>Bacillati</taxon>
        <taxon>Actinomycetota</taxon>
        <taxon>Actinomycetes</taxon>
        <taxon>Micromonosporales</taxon>
        <taxon>Micromonosporaceae</taxon>
        <taxon>Catenuloplanes</taxon>
    </lineage>
</organism>
<dbReference type="Proteomes" id="UP001183643">
    <property type="component" value="Unassembled WGS sequence"/>
</dbReference>